<gene>
    <name evidence="3" type="ORF">CJOHNSTONI_LOCUS2925</name>
</gene>
<dbReference type="Proteomes" id="UP000746747">
    <property type="component" value="Unassembled WGS sequence"/>
</dbReference>
<organism evidence="3 4">
    <name type="scientific">Cercopithifilaria johnstoni</name>
    <dbReference type="NCBI Taxonomy" id="2874296"/>
    <lineage>
        <taxon>Eukaryota</taxon>
        <taxon>Metazoa</taxon>
        <taxon>Ecdysozoa</taxon>
        <taxon>Nematoda</taxon>
        <taxon>Chromadorea</taxon>
        <taxon>Rhabditida</taxon>
        <taxon>Spirurina</taxon>
        <taxon>Spiruromorpha</taxon>
        <taxon>Filarioidea</taxon>
        <taxon>Onchocercidae</taxon>
        <taxon>Cercopithifilaria</taxon>
    </lineage>
</organism>
<sequence>MNMTRIRQIIALRRTVRAGPLLPPISKSREKSSDDGLCSNKVTARDILEIDLHISELKTDLFAFDDIVCLISANRNGLENSWELVATTEFIPKTDSISIPNAFSIEYTFKRDQNLKIEICDYSEEEVIAIGAITFFVTEVITAAQNLTKPLIEIKSGKPIASMTISYTTQPKEQTTLLQFCGKKFPRKGLENTQIYFKMFRMEENEMRNLLYTSDYQLYSSKILWKPFKLPRNIVIDSKNRNFEVLCYSRDDRAKCSIIGQFITSSHVLFKNAEGRKISLRVELEKSEKTSGIIEVVKCNDITMYSFLDYITNGYCLSLAIAVDFSMSNSNDISPTFANDVECIIRSICEPFRRHNFSQSYAAFGFGARIPPHFRESQQFCLNLETDPNCQGIDGLIDAFWKANTQVQASTTAHFAHIIYHLSKLASNVHRRENQLKCPYYVLAIISKGKINDIRETVQATIFASKAPLSIIFIATEDDCTEMERLGLSAGQISYQNRRAERDMLQFVALTKVRNKLPDDGNLWELFAEQALRRIPRQMISWLTKNGHIPQDLKHYGSLSKQGSSGISELKLEHEQERINAMEFFNDHSTEDLGETEYASTSDYSNVKKRHSYTETKDFSASSPTSSASLR</sequence>
<evidence type="ECO:0000259" key="2">
    <source>
        <dbReference type="Pfam" id="PF07002"/>
    </source>
</evidence>
<feature type="region of interest" description="Disordered" evidence="1">
    <location>
        <begin position="612"/>
        <end position="631"/>
    </location>
</feature>
<dbReference type="InterPro" id="IPR045052">
    <property type="entry name" value="Copine"/>
</dbReference>
<name>A0A8J2PYI6_9BILA</name>
<dbReference type="PANTHER" id="PTHR10857">
    <property type="entry name" value="COPINE"/>
    <property type="match status" value="1"/>
</dbReference>
<evidence type="ECO:0000313" key="3">
    <source>
        <dbReference type="EMBL" id="CAG9532630.1"/>
    </source>
</evidence>
<reference evidence="3" key="1">
    <citation type="submission" date="2021-09" db="EMBL/GenBank/DDBJ databases">
        <authorList>
            <consortium name="Pathogen Informatics"/>
        </authorList>
    </citation>
    <scope>NUCLEOTIDE SEQUENCE</scope>
</reference>
<accession>A0A8J2PYI6</accession>
<dbReference type="PANTHER" id="PTHR10857:SF131">
    <property type="entry name" value="COPINE C-TERMINAL DOMAIN-CONTAINING PROTEIN"/>
    <property type="match status" value="1"/>
</dbReference>
<dbReference type="InterPro" id="IPR010734">
    <property type="entry name" value="Copine_C"/>
</dbReference>
<evidence type="ECO:0000256" key="1">
    <source>
        <dbReference type="SAM" id="MobiDB-lite"/>
    </source>
</evidence>
<feature type="compositionally biased region" description="Low complexity" evidence="1">
    <location>
        <begin position="620"/>
        <end position="631"/>
    </location>
</feature>
<dbReference type="EMBL" id="CAKAEH010001029">
    <property type="protein sequence ID" value="CAG9532630.1"/>
    <property type="molecule type" value="Genomic_DNA"/>
</dbReference>
<dbReference type="Pfam" id="PF07002">
    <property type="entry name" value="Copine"/>
    <property type="match status" value="1"/>
</dbReference>
<dbReference type="AlphaFoldDB" id="A0A8J2PYI6"/>
<comment type="caution">
    <text evidence="3">The sequence shown here is derived from an EMBL/GenBank/DDBJ whole genome shotgun (WGS) entry which is preliminary data.</text>
</comment>
<dbReference type="GO" id="GO:0071277">
    <property type="term" value="P:cellular response to calcium ion"/>
    <property type="evidence" value="ECO:0007669"/>
    <property type="project" value="TreeGrafter"/>
</dbReference>
<dbReference type="GO" id="GO:0005544">
    <property type="term" value="F:calcium-dependent phospholipid binding"/>
    <property type="evidence" value="ECO:0007669"/>
    <property type="project" value="InterPro"/>
</dbReference>
<protein>
    <recommendedName>
        <fullName evidence="2">Copine C-terminal domain-containing protein</fullName>
    </recommendedName>
</protein>
<proteinExistence type="predicted"/>
<feature type="domain" description="Copine C-terminal" evidence="2">
    <location>
        <begin position="333"/>
        <end position="547"/>
    </location>
</feature>
<keyword evidence="4" id="KW-1185">Reference proteome</keyword>
<dbReference type="OrthoDB" id="5855668at2759"/>
<dbReference type="GO" id="GO:0005886">
    <property type="term" value="C:plasma membrane"/>
    <property type="evidence" value="ECO:0007669"/>
    <property type="project" value="TreeGrafter"/>
</dbReference>
<evidence type="ECO:0000313" key="4">
    <source>
        <dbReference type="Proteomes" id="UP000746747"/>
    </source>
</evidence>